<evidence type="ECO:0000313" key="1">
    <source>
        <dbReference type="EMBL" id="CAH0318414.1"/>
    </source>
</evidence>
<dbReference type="EMBL" id="CAKKMG010000194">
    <property type="protein sequence ID" value="CAH0318414.1"/>
    <property type="molecule type" value="Genomic_DNA"/>
</dbReference>
<proteinExistence type="predicted"/>
<sequence length="132" mass="15915">MYVHFLMKEGCIMKFYPSEIDFISLFECLPVKKDDDELFEYNESTFRFKVKKYKYEVIVCPFYNQFELLVQEGSMVIGRYNFQTVSKIEILTDKEDESSIRLFLDDDRERFLMIVEITFKPNFKIGIKETFA</sequence>
<dbReference type="Proteomes" id="UP000789326">
    <property type="component" value="Unassembled WGS sequence"/>
</dbReference>
<evidence type="ECO:0000313" key="2">
    <source>
        <dbReference type="Proteomes" id="UP000789326"/>
    </source>
</evidence>
<accession>A0A9W4LBD0</accession>
<organism evidence="1 2">
    <name type="scientific">Peribacillus simplex</name>
    <dbReference type="NCBI Taxonomy" id="1478"/>
    <lineage>
        <taxon>Bacteria</taxon>
        <taxon>Bacillati</taxon>
        <taxon>Bacillota</taxon>
        <taxon>Bacilli</taxon>
        <taxon>Bacillales</taxon>
        <taxon>Bacillaceae</taxon>
        <taxon>Peribacillus</taxon>
    </lineage>
</organism>
<name>A0A9W4LBD0_9BACI</name>
<reference evidence="1" key="1">
    <citation type="submission" date="2021-11" db="EMBL/GenBank/DDBJ databases">
        <authorList>
            <person name="Bulgarelli D."/>
        </authorList>
    </citation>
    <scope>NUCLEOTIDE SEQUENCE</scope>
    <source>
        <strain evidence="1">Bi133</strain>
    </source>
</reference>
<protein>
    <submittedName>
        <fullName evidence="1">Uncharacterized protein</fullName>
    </submittedName>
</protein>
<comment type="caution">
    <text evidence="1">The sequence shown here is derived from an EMBL/GenBank/DDBJ whole genome shotgun (WGS) entry which is preliminary data.</text>
</comment>
<dbReference type="AlphaFoldDB" id="A0A9W4LBD0"/>
<gene>
    <name evidence="1" type="ORF">SRABI133_05231</name>
</gene>